<dbReference type="RefSeq" id="WP_124953711.1">
    <property type="nucleotide sequence ID" value="NZ_RRCH01000003.1"/>
</dbReference>
<sequence>METRSLSLEEWNDVLPDSGTEVFHTAPALEAVDNHTEGELQLYGGFKGDQPVALLPVFIDHKAVGRVVTSPPPSMGIPRLGPLLLSNSPKQRKKETVNYGFTAEILDDLSVDARLTLFRMICPRAYADPRPFQWNQLKVTPEFTYILDLADVTDDTVMDPFSRSLRNEMRRGEEIDVTVGIEGRGAAKRIWDSVGSHFEEQGMQPPIAWEFVRDLLEALPEHHRVYVAREPDGSFSSGIIVLYSDDTAYFWLGGIMTTYDGVSVNSLLHKRVIEDIVTEPQLESVTRYDLVGANTERLCEYKGKFSGDLVPYYVVESVGPEMKLAKGAYNFASR</sequence>
<keyword evidence="3" id="KW-1185">Reference proteome</keyword>
<name>A0A3P3RLR8_9EURY</name>
<dbReference type="PANTHER" id="PTHR36174:SF1">
    <property type="entry name" value="LIPID II:GLYCINE GLYCYLTRANSFERASE"/>
    <property type="match status" value="1"/>
</dbReference>
<evidence type="ECO:0000313" key="3">
    <source>
        <dbReference type="Proteomes" id="UP000282322"/>
    </source>
</evidence>
<reference evidence="2 3" key="1">
    <citation type="submission" date="2018-11" db="EMBL/GenBank/DDBJ databases">
        <title>Taxonoimc description of Halomarina strain SPP-AMP-1.</title>
        <authorList>
            <person name="Pal Y."/>
            <person name="Srinivasana K."/>
            <person name="Verma A."/>
            <person name="Kumar P."/>
        </authorList>
    </citation>
    <scope>NUCLEOTIDE SEQUENCE [LARGE SCALE GENOMIC DNA]</scope>
    <source>
        <strain evidence="2 3">SPP-AMP-1</strain>
    </source>
</reference>
<dbReference type="InterPro" id="IPR050644">
    <property type="entry name" value="PG_Glycine_Bridge_Synth"/>
</dbReference>
<dbReference type="EMBL" id="RRCH01000003">
    <property type="protein sequence ID" value="RRJ33848.1"/>
    <property type="molecule type" value="Genomic_DNA"/>
</dbReference>
<feature type="domain" description="BioF2-like acetyltransferase" evidence="1">
    <location>
        <begin position="163"/>
        <end position="302"/>
    </location>
</feature>
<proteinExistence type="predicted"/>
<organism evidence="2 3">
    <name type="scientific">Halocatena pleomorpha</name>
    <dbReference type="NCBI Taxonomy" id="1785090"/>
    <lineage>
        <taxon>Archaea</taxon>
        <taxon>Methanobacteriati</taxon>
        <taxon>Methanobacteriota</taxon>
        <taxon>Stenosarchaea group</taxon>
        <taxon>Halobacteria</taxon>
        <taxon>Halobacteriales</taxon>
        <taxon>Natronomonadaceae</taxon>
        <taxon>Halocatena</taxon>
    </lineage>
</organism>
<dbReference type="InterPro" id="IPR038740">
    <property type="entry name" value="BioF2-like_GNAT_dom"/>
</dbReference>
<accession>A0A3P3RLR8</accession>
<gene>
    <name evidence="2" type="ORF">EIK79_02335</name>
</gene>
<dbReference type="SUPFAM" id="SSF55729">
    <property type="entry name" value="Acyl-CoA N-acyltransferases (Nat)"/>
    <property type="match status" value="1"/>
</dbReference>
<evidence type="ECO:0000313" key="2">
    <source>
        <dbReference type="EMBL" id="RRJ33848.1"/>
    </source>
</evidence>
<dbReference type="AlphaFoldDB" id="A0A3P3RLR8"/>
<dbReference type="InterPro" id="IPR016181">
    <property type="entry name" value="Acyl_CoA_acyltransferase"/>
</dbReference>
<dbReference type="Gene3D" id="3.40.630.30">
    <property type="match status" value="1"/>
</dbReference>
<evidence type="ECO:0000259" key="1">
    <source>
        <dbReference type="Pfam" id="PF13480"/>
    </source>
</evidence>
<protein>
    <submittedName>
        <fullName evidence="2">GNAT family N-acetyltransferase</fullName>
    </submittedName>
</protein>
<dbReference type="Pfam" id="PF13480">
    <property type="entry name" value="Acetyltransf_6"/>
    <property type="match status" value="1"/>
</dbReference>
<dbReference type="Proteomes" id="UP000282322">
    <property type="component" value="Unassembled WGS sequence"/>
</dbReference>
<dbReference type="OrthoDB" id="140543at2157"/>
<comment type="caution">
    <text evidence="2">The sequence shown here is derived from an EMBL/GenBank/DDBJ whole genome shotgun (WGS) entry which is preliminary data.</text>
</comment>
<dbReference type="PANTHER" id="PTHR36174">
    <property type="entry name" value="LIPID II:GLYCINE GLYCYLTRANSFERASE"/>
    <property type="match status" value="1"/>
</dbReference>